<dbReference type="RefSeq" id="WP_369725651.1">
    <property type="nucleotide sequence ID" value="NZ_CP165734.1"/>
</dbReference>
<organism evidence="1">
    <name type="scientific">Bradyrhizobium sp. LLZ17</name>
    <dbReference type="NCBI Taxonomy" id="3239388"/>
    <lineage>
        <taxon>Bacteria</taxon>
        <taxon>Pseudomonadati</taxon>
        <taxon>Pseudomonadota</taxon>
        <taxon>Alphaproteobacteria</taxon>
        <taxon>Hyphomicrobiales</taxon>
        <taxon>Nitrobacteraceae</taxon>
        <taxon>Bradyrhizobium</taxon>
    </lineage>
</organism>
<name>A0AB39XR64_9BRAD</name>
<reference evidence="1" key="1">
    <citation type="submission" date="2024-08" db="EMBL/GenBank/DDBJ databases">
        <authorList>
            <person name="Chaddad Z."/>
            <person name="Lamrabet M."/>
            <person name="Bouhnik O."/>
            <person name="Alami S."/>
            <person name="Wipf D."/>
            <person name="Courty P.E."/>
            <person name="Missbah El Idrissi M."/>
        </authorList>
    </citation>
    <scope>NUCLEOTIDE SEQUENCE</scope>
    <source>
        <strain evidence="1">LLZ17</strain>
    </source>
</reference>
<proteinExistence type="predicted"/>
<accession>A0AB39XR64</accession>
<dbReference type="AlphaFoldDB" id="A0AB39XR64"/>
<dbReference type="EMBL" id="CP165734">
    <property type="protein sequence ID" value="XDV60287.1"/>
    <property type="molecule type" value="Genomic_DNA"/>
</dbReference>
<evidence type="ECO:0000313" key="1">
    <source>
        <dbReference type="EMBL" id="XDV60287.1"/>
    </source>
</evidence>
<gene>
    <name evidence="1" type="ORF">AB8Z38_13585</name>
</gene>
<sequence length="152" mass="16053">MALQRRELFALGVVAAVAAVVFRAAERLLLTTTLQAISVLYGGDDLTAAMRGDASGAIGGAVELMPINEITLYVDITMTALMRTALAGNAASALVMAQVIGLTDVGHELAAELADSWLDYGGRHSRERDKFSEARVILTTAFAERPSKDSDA</sequence>
<protein>
    <submittedName>
        <fullName evidence="1">Uncharacterized protein</fullName>
    </submittedName>
</protein>